<dbReference type="Proteomes" id="UP001597083">
    <property type="component" value="Unassembled WGS sequence"/>
</dbReference>
<protein>
    <submittedName>
        <fullName evidence="2">Helix-turn-helix domain-containing protein</fullName>
    </submittedName>
</protein>
<dbReference type="CDD" id="cd04762">
    <property type="entry name" value="HTH_MerR-trunc"/>
    <property type="match status" value="1"/>
</dbReference>
<gene>
    <name evidence="2" type="ORF">ACFQ07_03310</name>
</gene>
<name>A0ABW3CAA9_9ACTN</name>
<evidence type="ECO:0000313" key="3">
    <source>
        <dbReference type="Proteomes" id="UP001597083"/>
    </source>
</evidence>
<evidence type="ECO:0000313" key="2">
    <source>
        <dbReference type="EMBL" id="MFD0851228.1"/>
    </source>
</evidence>
<dbReference type="InterPro" id="IPR010093">
    <property type="entry name" value="SinI_DNA-bd"/>
</dbReference>
<comment type="caution">
    <text evidence="2">The sequence shown here is derived from an EMBL/GenBank/DDBJ whole genome shotgun (WGS) entry which is preliminary data.</text>
</comment>
<sequence>MNHNSPAGRSGDDEWLTSGEAAETLSVSRRTVARWAKSGRLKSIRTLGGHHRFRRADIEAAVRAKGAGQ</sequence>
<dbReference type="SUPFAM" id="SSF46955">
    <property type="entry name" value="Putative DNA-binding domain"/>
    <property type="match status" value="1"/>
</dbReference>
<keyword evidence="3" id="KW-1185">Reference proteome</keyword>
<reference evidence="3" key="1">
    <citation type="journal article" date="2019" name="Int. J. Syst. Evol. Microbiol.">
        <title>The Global Catalogue of Microorganisms (GCM) 10K type strain sequencing project: providing services to taxonomists for standard genome sequencing and annotation.</title>
        <authorList>
            <consortium name="The Broad Institute Genomics Platform"/>
            <consortium name="The Broad Institute Genome Sequencing Center for Infectious Disease"/>
            <person name="Wu L."/>
            <person name="Ma J."/>
        </authorList>
    </citation>
    <scope>NUCLEOTIDE SEQUENCE [LARGE SCALE GENOMIC DNA]</scope>
    <source>
        <strain evidence="3">JCM 31696</strain>
    </source>
</reference>
<dbReference type="InterPro" id="IPR009061">
    <property type="entry name" value="DNA-bd_dom_put_sf"/>
</dbReference>
<evidence type="ECO:0000259" key="1">
    <source>
        <dbReference type="Pfam" id="PF12728"/>
    </source>
</evidence>
<dbReference type="EMBL" id="JBHTIR010000279">
    <property type="protein sequence ID" value="MFD0851228.1"/>
    <property type="molecule type" value="Genomic_DNA"/>
</dbReference>
<dbReference type="Pfam" id="PF12728">
    <property type="entry name" value="HTH_17"/>
    <property type="match status" value="1"/>
</dbReference>
<dbReference type="NCBIfam" id="TIGR01764">
    <property type="entry name" value="excise"/>
    <property type="match status" value="1"/>
</dbReference>
<proteinExistence type="predicted"/>
<accession>A0ABW3CAA9</accession>
<feature type="domain" description="Helix-turn-helix" evidence="1">
    <location>
        <begin position="15"/>
        <end position="64"/>
    </location>
</feature>
<dbReference type="Gene3D" id="1.10.1660.10">
    <property type="match status" value="1"/>
</dbReference>
<organism evidence="2 3">
    <name type="scientific">Actinomadura adrarensis</name>
    <dbReference type="NCBI Taxonomy" id="1819600"/>
    <lineage>
        <taxon>Bacteria</taxon>
        <taxon>Bacillati</taxon>
        <taxon>Actinomycetota</taxon>
        <taxon>Actinomycetes</taxon>
        <taxon>Streptosporangiales</taxon>
        <taxon>Thermomonosporaceae</taxon>
        <taxon>Actinomadura</taxon>
    </lineage>
</organism>
<dbReference type="InterPro" id="IPR041657">
    <property type="entry name" value="HTH_17"/>
</dbReference>